<evidence type="ECO:0000313" key="2">
    <source>
        <dbReference type="Proteomes" id="UP000800200"/>
    </source>
</evidence>
<keyword evidence="2" id="KW-1185">Reference proteome</keyword>
<organism evidence="1 2">
    <name type="scientific">Zopfia rhizophila CBS 207.26</name>
    <dbReference type="NCBI Taxonomy" id="1314779"/>
    <lineage>
        <taxon>Eukaryota</taxon>
        <taxon>Fungi</taxon>
        <taxon>Dikarya</taxon>
        <taxon>Ascomycota</taxon>
        <taxon>Pezizomycotina</taxon>
        <taxon>Dothideomycetes</taxon>
        <taxon>Dothideomycetes incertae sedis</taxon>
        <taxon>Zopfiaceae</taxon>
        <taxon>Zopfia</taxon>
    </lineage>
</organism>
<dbReference type="AlphaFoldDB" id="A0A6A6DI39"/>
<gene>
    <name evidence="1" type="ORF">K469DRAFT_323064</name>
</gene>
<dbReference type="Proteomes" id="UP000800200">
    <property type="component" value="Unassembled WGS sequence"/>
</dbReference>
<sequence>MMYSLRWRCKLYQGYGHDSVASAPFLDTRTDMHAAGPIPLLTAILAQSFCCTHASAHPSMSRSSAAGFGSAWPKPPPHAVSSTSIRTSMNLDCMGILPIDPVSAHIPLGLPFMWSTRQIPLIHPSS</sequence>
<name>A0A6A6DI39_9PEZI</name>
<reference evidence="1" key="1">
    <citation type="journal article" date="2020" name="Stud. Mycol.">
        <title>101 Dothideomycetes genomes: a test case for predicting lifestyles and emergence of pathogens.</title>
        <authorList>
            <person name="Haridas S."/>
            <person name="Albert R."/>
            <person name="Binder M."/>
            <person name="Bloem J."/>
            <person name="Labutti K."/>
            <person name="Salamov A."/>
            <person name="Andreopoulos B."/>
            <person name="Baker S."/>
            <person name="Barry K."/>
            <person name="Bills G."/>
            <person name="Bluhm B."/>
            <person name="Cannon C."/>
            <person name="Castanera R."/>
            <person name="Culley D."/>
            <person name="Daum C."/>
            <person name="Ezra D."/>
            <person name="Gonzalez J."/>
            <person name="Henrissat B."/>
            <person name="Kuo A."/>
            <person name="Liang C."/>
            <person name="Lipzen A."/>
            <person name="Lutzoni F."/>
            <person name="Magnuson J."/>
            <person name="Mondo S."/>
            <person name="Nolan M."/>
            <person name="Ohm R."/>
            <person name="Pangilinan J."/>
            <person name="Park H.-J."/>
            <person name="Ramirez L."/>
            <person name="Alfaro M."/>
            <person name="Sun H."/>
            <person name="Tritt A."/>
            <person name="Yoshinaga Y."/>
            <person name="Zwiers L.-H."/>
            <person name="Turgeon B."/>
            <person name="Goodwin S."/>
            <person name="Spatafora J."/>
            <person name="Crous P."/>
            <person name="Grigoriev I."/>
        </authorList>
    </citation>
    <scope>NUCLEOTIDE SEQUENCE</scope>
    <source>
        <strain evidence="1">CBS 207.26</strain>
    </source>
</reference>
<protein>
    <submittedName>
        <fullName evidence="1">Uncharacterized protein</fullName>
    </submittedName>
</protein>
<accession>A0A6A6DI39</accession>
<proteinExistence type="predicted"/>
<dbReference type="EMBL" id="ML994670">
    <property type="protein sequence ID" value="KAF2179151.1"/>
    <property type="molecule type" value="Genomic_DNA"/>
</dbReference>
<evidence type="ECO:0000313" key="1">
    <source>
        <dbReference type="EMBL" id="KAF2179151.1"/>
    </source>
</evidence>